<gene>
    <name evidence="4" type="ORF">BCV69DRAFT_284645</name>
</gene>
<dbReference type="Proteomes" id="UP000245942">
    <property type="component" value="Unassembled WGS sequence"/>
</dbReference>
<dbReference type="AlphaFoldDB" id="A0A316U0X4"/>
<dbReference type="Gene3D" id="3.40.30.10">
    <property type="entry name" value="Glutaredoxin"/>
    <property type="match status" value="1"/>
</dbReference>
<evidence type="ECO:0000259" key="2">
    <source>
        <dbReference type="PROSITE" id="PS50404"/>
    </source>
</evidence>
<dbReference type="InterPro" id="IPR036282">
    <property type="entry name" value="Glutathione-S-Trfase_C_sf"/>
</dbReference>
<dbReference type="PROSITE" id="PS50405">
    <property type="entry name" value="GST_CTER"/>
    <property type="match status" value="1"/>
</dbReference>
<dbReference type="InterPro" id="IPR004045">
    <property type="entry name" value="Glutathione_S-Trfase_N"/>
</dbReference>
<sequence>MTLTLYYLDNSRAFRVLWTAFELGIGDQVKVKTFPRVNGKKAVPEMSKNSGFSLGKSPFIIDDTDGEEVQVYESVACIEYLIERYGSGKGMELLPPVGKWAERSRASALLSFCETPFTHALPIVYSQWFMPEGNERILKTLTSSMAVNVQKDLDFYESTIASNKDKYGPQDGLYLANGKFSAADIANAFSAEYVLAKAIGTEDKKWPNVEAWLRLIEARPGYKETKKAAGLHDFTLLEREGGNL</sequence>
<comment type="similarity">
    <text evidence="1">Belongs to the GST superfamily.</text>
</comment>
<feature type="domain" description="GST N-terminal" evidence="2">
    <location>
        <begin position="1"/>
        <end position="89"/>
    </location>
</feature>
<dbReference type="SUPFAM" id="SSF52833">
    <property type="entry name" value="Thioredoxin-like"/>
    <property type="match status" value="1"/>
</dbReference>
<reference evidence="4 5" key="1">
    <citation type="journal article" date="2018" name="Mol. Biol. Evol.">
        <title>Broad Genomic Sampling Reveals a Smut Pathogenic Ancestry of the Fungal Clade Ustilaginomycotina.</title>
        <authorList>
            <person name="Kijpornyongpan T."/>
            <person name="Mondo S.J."/>
            <person name="Barry K."/>
            <person name="Sandor L."/>
            <person name="Lee J."/>
            <person name="Lipzen A."/>
            <person name="Pangilinan J."/>
            <person name="LaButti K."/>
            <person name="Hainaut M."/>
            <person name="Henrissat B."/>
            <person name="Grigoriev I.V."/>
            <person name="Spatafora J.W."/>
            <person name="Aime M.C."/>
        </authorList>
    </citation>
    <scope>NUCLEOTIDE SEQUENCE [LARGE SCALE GENOMIC DNA]</scope>
    <source>
        <strain evidence="4 5">MCA 4718</strain>
    </source>
</reference>
<dbReference type="OrthoDB" id="2098326at2759"/>
<dbReference type="EMBL" id="KZ819333">
    <property type="protein sequence ID" value="PWN19046.1"/>
    <property type="molecule type" value="Genomic_DNA"/>
</dbReference>
<accession>A0A316U0X4</accession>
<dbReference type="CDD" id="cd03046">
    <property type="entry name" value="GST_N_GTT1_like"/>
    <property type="match status" value="1"/>
</dbReference>
<dbReference type="PANTHER" id="PTHR44051">
    <property type="entry name" value="GLUTATHIONE S-TRANSFERASE-RELATED"/>
    <property type="match status" value="1"/>
</dbReference>
<dbReference type="RefSeq" id="XP_025346206.1">
    <property type="nucleotide sequence ID" value="XM_025493114.1"/>
</dbReference>
<dbReference type="STRING" id="1684307.A0A316U0X4"/>
<evidence type="ECO:0000313" key="4">
    <source>
        <dbReference type="EMBL" id="PWN19046.1"/>
    </source>
</evidence>
<dbReference type="Pfam" id="PF00043">
    <property type="entry name" value="GST_C"/>
    <property type="match status" value="1"/>
</dbReference>
<evidence type="ECO:0000259" key="3">
    <source>
        <dbReference type="PROSITE" id="PS50405"/>
    </source>
</evidence>
<dbReference type="GeneID" id="37014848"/>
<dbReference type="PANTHER" id="PTHR44051:SF9">
    <property type="entry name" value="GLUTATHIONE S-TRANSFERASE 1"/>
    <property type="match status" value="1"/>
</dbReference>
<evidence type="ECO:0008006" key="6">
    <source>
        <dbReference type="Google" id="ProtNLM"/>
    </source>
</evidence>
<dbReference type="InterPro" id="IPR004046">
    <property type="entry name" value="GST_C"/>
</dbReference>
<dbReference type="Gene3D" id="1.20.1050.10">
    <property type="match status" value="1"/>
</dbReference>
<keyword evidence="5" id="KW-1185">Reference proteome</keyword>
<dbReference type="PROSITE" id="PS50404">
    <property type="entry name" value="GST_NTER"/>
    <property type="match status" value="1"/>
</dbReference>
<protein>
    <recommendedName>
        <fullName evidence="6">Glutathione S-transferase</fullName>
    </recommendedName>
</protein>
<dbReference type="InterPro" id="IPR036249">
    <property type="entry name" value="Thioredoxin-like_sf"/>
</dbReference>
<evidence type="ECO:0000256" key="1">
    <source>
        <dbReference type="ARBA" id="ARBA00007409"/>
    </source>
</evidence>
<dbReference type="SUPFAM" id="SSF47616">
    <property type="entry name" value="GST C-terminal domain-like"/>
    <property type="match status" value="1"/>
</dbReference>
<name>A0A316U0X4_9BASI</name>
<organism evidence="4 5">
    <name type="scientific">Pseudomicrostroma glucosiphilum</name>
    <dbReference type="NCBI Taxonomy" id="1684307"/>
    <lineage>
        <taxon>Eukaryota</taxon>
        <taxon>Fungi</taxon>
        <taxon>Dikarya</taxon>
        <taxon>Basidiomycota</taxon>
        <taxon>Ustilaginomycotina</taxon>
        <taxon>Exobasidiomycetes</taxon>
        <taxon>Microstromatales</taxon>
        <taxon>Microstromatales incertae sedis</taxon>
        <taxon>Pseudomicrostroma</taxon>
    </lineage>
</organism>
<proteinExistence type="inferred from homology"/>
<feature type="domain" description="GST C-terminal" evidence="3">
    <location>
        <begin position="99"/>
        <end position="237"/>
    </location>
</feature>
<dbReference type="InterPro" id="IPR010987">
    <property type="entry name" value="Glutathione-S-Trfase_C-like"/>
</dbReference>
<evidence type="ECO:0000313" key="5">
    <source>
        <dbReference type="Proteomes" id="UP000245942"/>
    </source>
</evidence>